<dbReference type="Proteomes" id="UP001187682">
    <property type="component" value="Unassembled WGS sequence"/>
</dbReference>
<evidence type="ECO:0000256" key="1">
    <source>
        <dbReference type="SAM" id="MobiDB-lite"/>
    </source>
</evidence>
<feature type="compositionally biased region" description="Low complexity" evidence="1">
    <location>
        <begin position="1"/>
        <end position="17"/>
    </location>
</feature>
<gene>
    <name evidence="2" type="ORF">DNG_00023</name>
</gene>
<evidence type="ECO:0000313" key="2">
    <source>
        <dbReference type="EMBL" id="SPN96495.1"/>
    </source>
</evidence>
<dbReference type="AlphaFoldDB" id="A0AAE8MPL0"/>
<name>A0AAE8MPL0_9PEZI</name>
<proteinExistence type="predicted"/>
<dbReference type="EMBL" id="ONZQ02000001">
    <property type="protein sequence ID" value="SPN96495.1"/>
    <property type="molecule type" value="Genomic_DNA"/>
</dbReference>
<sequence length="635" mass="70230">MSHSSPGVSPLLPPGSSTEGGSQPFKVGHAKFRVAAPAPLGSFLIWIVIDKRFQELCRFEHEFCSRVEEILSKNNLEPKDVDFAPRHPFEEGSAAQPTLLIVAPWAADSPITWERIVCKVKEFVDRRLHGANLGDKFCVCVEMANPLVLNGKVLGPVLDNPQLESDWPGIQGNIFSMLKSRMSTKGRMNALSLFRLGYWSDPSNNPITVFISMDPDSPDEAWPQVLRDIQLYLDGLPHDLTAHMEHNTVQSLAFQLLGPDVAEPPTRPLPGASRVYQKLVNLGDDFGPSLYLKRDDGKLSNPGFGTLGCYVEVKRTSPDWRRYGLTSYHTIRPCFEGFSVKAVRQPNGLWKSVPEDPADNTTLREVDLRGRFPNSPVSCHSVESPSRWAHNYSVYELKHTLRDLQEAGGDNQEYSDLKHHMGTELEGKIAFFDGEKHVLGAIWAASGLGQRTKDNQRLDWALLDVIQDRQGGNKLPTYASWIEKYAHNHRPLPGGNGVPLKPAPSQPISKLHGGELAFKLGARSGQTLGSYSRYRTDSKVKYDEYMGAQMSSQYVFVPHGGKDDGSSSTPFADEGDSGAVVYNASGEGLGLLFTGQVPKEAGGQGYFLVTPMEDVFKDIKSLSRGEITDIRLSPW</sequence>
<evidence type="ECO:0000313" key="3">
    <source>
        <dbReference type="Proteomes" id="UP001187682"/>
    </source>
</evidence>
<keyword evidence="3" id="KW-1185">Reference proteome</keyword>
<accession>A0AAE8MPL0</accession>
<organism evidence="2 3">
    <name type="scientific">Cephalotrichum gorgonifer</name>
    <dbReference type="NCBI Taxonomy" id="2041049"/>
    <lineage>
        <taxon>Eukaryota</taxon>
        <taxon>Fungi</taxon>
        <taxon>Dikarya</taxon>
        <taxon>Ascomycota</taxon>
        <taxon>Pezizomycotina</taxon>
        <taxon>Sordariomycetes</taxon>
        <taxon>Hypocreomycetidae</taxon>
        <taxon>Microascales</taxon>
        <taxon>Microascaceae</taxon>
        <taxon>Cephalotrichum</taxon>
    </lineage>
</organism>
<protein>
    <submittedName>
        <fullName evidence="2">Uncharacterized protein</fullName>
    </submittedName>
</protein>
<reference evidence="2" key="1">
    <citation type="submission" date="2018-03" db="EMBL/GenBank/DDBJ databases">
        <authorList>
            <person name="Guldener U."/>
        </authorList>
    </citation>
    <scope>NUCLEOTIDE SEQUENCE</scope>
</reference>
<comment type="caution">
    <text evidence="2">The sequence shown here is derived from an EMBL/GenBank/DDBJ whole genome shotgun (WGS) entry which is preliminary data.</text>
</comment>
<feature type="region of interest" description="Disordered" evidence="1">
    <location>
        <begin position="1"/>
        <end position="23"/>
    </location>
</feature>